<accession>A0A0A8Y9Q0</accession>
<dbReference type="EMBL" id="GBRH01275850">
    <property type="protein sequence ID" value="JAD22045.1"/>
    <property type="molecule type" value="Transcribed_RNA"/>
</dbReference>
<name>A0A0A8Y9Q0_ARUDO</name>
<evidence type="ECO:0000313" key="1">
    <source>
        <dbReference type="EMBL" id="JAD22045.1"/>
    </source>
</evidence>
<proteinExistence type="predicted"/>
<sequence length="63" mass="7547">MQRRPVHFEAIFCGFMQVGMTIDEKFLTLKHALMRSMMLANWSSIVTIFHHRLVGQHYRVHFN</sequence>
<reference evidence="1" key="1">
    <citation type="submission" date="2014-09" db="EMBL/GenBank/DDBJ databases">
        <authorList>
            <person name="Magalhaes I.L.F."/>
            <person name="Oliveira U."/>
            <person name="Santos F.R."/>
            <person name="Vidigal T.H.D.A."/>
            <person name="Brescovit A.D."/>
            <person name="Santos A.J."/>
        </authorList>
    </citation>
    <scope>NUCLEOTIDE SEQUENCE</scope>
    <source>
        <tissue evidence="1">Shoot tissue taken approximately 20 cm above the soil surface</tissue>
    </source>
</reference>
<dbReference type="AlphaFoldDB" id="A0A0A8Y9Q0"/>
<organism evidence="1">
    <name type="scientific">Arundo donax</name>
    <name type="common">Giant reed</name>
    <name type="synonym">Donax arundinaceus</name>
    <dbReference type="NCBI Taxonomy" id="35708"/>
    <lineage>
        <taxon>Eukaryota</taxon>
        <taxon>Viridiplantae</taxon>
        <taxon>Streptophyta</taxon>
        <taxon>Embryophyta</taxon>
        <taxon>Tracheophyta</taxon>
        <taxon>Spermatophyta</taxon>
        <taxon>Magnoliopsida</taxon>
        <taxon>Liliopsida</taxon>
        <taxon>Poales</taxon>
        <taxon>Poaceae</taxon>
        <taxon>PACMAD clade</taxon>
        <taxon>Arundinoideae</taxon>
        <taxon>Arundineae</taxon>
        <taxon>Arundo</taxon>
    </lineage>
</organism>
<protein>
    <submittedName>
        <fullName evidence="1">Uncharacterized protein</fullName>
    </submittedName>
</protein>
<reference evidence="1" key="2">
    <citation type="journal article" date="2015" name="Data Brief">
        <title>Shoot transcriptome of the giant reed, Arundo donax.</title>
        <authorList>
            <person name="Barrero R.A."/>
            <person name="Guerrero F.D."/>
            <person name="Moolhuijzen P."/>
            <person name="Goolsby J.A."/>
            <person name="Tidwell J."/>
            <person name="Bellgard S.E."/>
            <person name="Bellgard M.I."/>
        </authorList>
    </citation>
    <scope>NUCLEOTIDE SEQUENCE</scope>
    <source>
        <tissue evidence="1">Shoot tissue taken approximately 20 cm above the soil surface</tissue>
    </source>
</reference>